<dbReference type="Proteomes" id="UP000185860">
    <property type="component" value="Unassembled WGS sequence"/>
</dbReference>
<proteinExistence type="predicted"/>
<gene>
    <name evidence="1" type="ORF">NIES2119_27630</name>
</gene>
<evidence type="ECO:0000313" key="2">
    <source>
        <dbReference type="Proteomes" id="UP000185860"/>
    </source>
</evidence>
<dbReference type="EMBL" id="MRCE01000045">
    <property type="protein sequence ID" value="OKH31879.1"/>
    <property type="molecule type" value="Genomic_DNA"/>
</dbReference>
<name>A0A1U7I6K4_9CYAN</name>
<reference evidence="1 2" key="1">
    <citation type="submission" date="2016-11" db="EMBL/GenBank/DDBJ databases">
        <title>Draft Genome Sequences of Nine Cyanobacterial Strains from Diverse Habitats.</title>
        <authorList>
            <person name="Zhu T."/>
            <person name="Hou S."/>
            <person name="Lu X."/>
            <person name="Hess W.R."/>
        </authorList>
    </citation>
    <scope>NUCLEOTIDE SEQUENCE [LARGE SCALE GENOMIC DNA]</scope>
    <source>
        <strain evidence="1 2">IAM M-71</strain>
    </source>
</reference>
<comment type="caution">
    <text evidence="1">The sequence shown here is derived from an EMBL/GenBank/DDBJ whole genome shotgun (WGS) entry which is preliminary data.</text>
</comment>
<accession>A0A1U7I6K4</accession>
<organism evidence="1 2">
    <name type="scientific">[Phormidium ambiguum] IAM M-71</name>
    <dbReference type="NCBI Taxonomy" id="454136"/>
    <lineage>
        <taxon>Bacteria</taxon>
        <taxon>Bacillati</taxon>
        <taxon>Cyanobacteriota</taxon>
        <taxon>Cyanophyceae</taxon>
        <taxon>Oscillatoriophycideae</taxon>
        <taxon>Aerosakkonematales</taxon>
        <taxon>Aerosakkonemataceae</taxon>
        <taxon>Floridanema</taxon>
    </lineage>
</organism>
<dbReference type="RefSeq" id="WP_073596709.1">
    <property type="nucleotide sequence ID" value="NZ_MRCE01000045.1"/>
</dbReference>
<protein>
    <submittedName>
        <fullName evidence="1">Uncharacterized protein</fullName>
    </submittedName>
</protein>
<dbReference type="OrthoDB" id="465329at2"/>
<evidence type="ECO:0000313" key="1">
    <source>
        <dbReference type="EMBL" id="OKH31879.1"/>
    </source>
</evidence>
<sequence>MNYFQLEEEISRLTTAMMTRHREIVFDLIASLKAQLTLEEVAGVVLVSMERLLCFDVDLFFWCAENLVPTEIRSEIKRIIAVNNYKQLIAKGLIPGQDFSMDGDGKLLQNPCRRAF</sequence>
<dbReference type="AlphaFoldDB" id="A0A1U7I6K4"/>